<protein>
    <submittedName>
        <fullName evidence="1">Uncharacterized protein</fullName>
    </submittedName>
</protein>
<gene>
    <name evidence="1" type="ORF">AQ619_13525</name>
</gene>
<proteinExistence type="predicted"/>
<accession>A0A0P0P201</accession>
<dbReference type="EMBL" id="CP013002">
    <property type="protein sequence ID" value="ALL14281.1"/>
    <property type="molecule type" value="Genomic_DNA"/>
</dbReference>
<dbReference type="Proteomes" id="UP000056905">
    <property type="component" value="Chromosome"/>
</dbReference>
<evidence type="ECO:0000313" key="2">
    <source>
        <dbReference type="Proteomes" id="UP000056905"/>
    </source>
</evidence>
<dbReference type="AlphaFoldDB" id="A0A0P0P201"/>
<dbReference type="RefSeq" id="WP_062148599.1">
    <property type="nucleotide sequence ID" value="NZ_CP013002.1"/>
</dbReference>
<reference evidence="1 2" key="1">
    <citation type="submission" date="2015-10" db="EMBL/GenBank/DDBJ databases">
        <title>Conservation of the essential genome among Caulobacter and Brevundimonas species.</title>
        <authorList>
            <person name="Scott D."/>
            <person name="Ely B."/>
        </authorList>
    </citation>
    <scope>NUCLEOTIDE SEQUENCE [LARGE SCALE GENOMIC DNA]</scope>
    <source>
        <strain evidence="1 2">CB4</strain>
    </source>
</reference>
<dbReference type="KEGG" id="chq:AQ619_13525"/>
<dbReference type="STRING" id="69395.AQ619_13525"/>
<organism evidence="1 2">
    <name type="scientific">Caulobacter henricii</name>
    <dbReference type="NCBI Taxonomy" id="69395"/>
    <lineage>
        <taxon>Bacteria</taxon>
        <taxon>Pseudomonadati</taxon>
        <taxon>Pseudomonadota</taxon>
        <taxon>Alphaproteobacteria</taxon>
        <taxon>Caulobacterales</taxon>
        <taxon>Caulobacteraceae</taxon>
        <taxon>Caulobacter</taxon>
    </lineage>
</organism>
<name>A0A0P0P201_9CAUL</name>
<sequence length="72" mass="7837">MADDLFTRADEADAAQALAAARLDRDAAARRVIGAPRCRLGECRSDLVAATAKVIEAEQALAQVQAHRRVWY</sequence>
<keyword evidence="2" id="KW-1185">Reference proteome</keyword>
<evidence type="ECO:0000313" key="1">
    <source>
        <dbReference type="EMBL" id="ALL14281.1"/>
    </source>
</evidence>